<dbReference type="PANTHER" id="PTHR32089:SF112">
    <property type="entry name" value="LYSOZYME-LIKE PROTEIN-RELATED"/>
    <property type="match status" value="1"/>
</dbReference>
<accession>A0A0A0IKF6</accession>
<evidence type="ECO:0000313" key="5">
    <source>
        <dbReference type="EMBL" id="KGN01960.1"/>
    </source>
</evidence>
<proteinExistence type="predicted"/>
<dbReference type="InterPro" id="IPR004089">
    <property type="entry name" value="MCPsignal_dom"/>
</dbReference>
<evidence type="ECO:0000313" key="6">
    <source>
        <dbReference type="Proteomes" id="UP000030014"/>
    </source>
</evidence>
<feature type="transmembrane region" description="Helical" evidence="3">
    <location>
        <begin position="45"/>
        <end position="66"/>
    </location>
</feature>
<dbReference type="SUPFAM" id="SSF58104">
    <property type="entry name" value="Methyl-accepting chemotaxis protein (MCP) signaling domain"/>
    <property type="match status" value="1"/>
</dbReference>
<dbReference type="PROSITE" id="PS50111">
    <property type="entry name" value="CHEMOTAXIS_TRANSDUC_2"/>
    <property type="match status" value="1"/>
</dbReference>
<evidence type="ECO:0000256" key="3">
    <source>
        <dbReference type="SAM" id="Phobius"/>
    </source>
</evidence>
<protein>
    <submittedName>
        <fullName evidence="5">Chemotaxis protein</fullName>
    </submittedName>
</protein>
<evidence type="ECO:0000256" key="2">
    <source>
        <dbReference type="PROSITE-ProRule" id="PRU00284"/>
    </source>
</evidence>
<keyword evidence="3" id="KW-0812">Transmembrane</keyword>
<dbReference type="RefSeq" id="WP_039258918.1">
    <property type="nucleotide sequence ID" value="NZ_JDRY01000001.1"/>
</dbReference>
<comment type="caution">
    <text evidence="5">The sequence shown here is derived from an EMBL/GenBank/DDBJ whole genome shotgun (WGS) entry which is preliminary data.</text>
</comment>
<evidence type="ECO:0000259" key="4">
    <source>
        <dbReference type="PROSITE" id="PS50111"/>
    </source>
</evidence>
<keyword evidence="1 2" id="KW-0807">Transducer</keyword>
<feature type="transmembrane region" description="Helical" evidence="3">
    <location>
        <begin position="114"/>
        <end position="144"/>
    </location>
</feature>
<dbReference type="PANTHER" id="PTHR32089">
    <property type="entry name" value="METHYL-ACCEPTING CHEMOTAXIS PROTEIN MCPB"/>
    <property type="match status" value="1"/>
</dbReference>
<gene>
    <name evidence="5" type="ORF">Z955_00745</name>
</gene>
<name>A0A0A0IKF6_CLOBO</name>
<organism evidence="5 6">
    <name type="scientific">Clostridium botulinum C/D str. DC5</name>
    <dbReference type="NCBI Taxonomy" id="1443128"/>
    <lineage>
        <taxon>Bacteria</taxon>
        <taxon>Bacillati</taxon>
        <taxon>Bacillota</taxon>
        <taxon>Clostridia</taxon>
        <taxon>Eubacteriales</taxon>
        <taxon>Clostridiaceae</taxon>
        <taxon>Clostridium</taxon>
    </lineage>
</organism>
<reference evidence="5 6" key="1">
    <citation type="submission" date="2014-01" db="EMBL/GenBank/DDBJ databases">
        <title>Plasmidome dynamics in the species complex Clostridium novyi sensu lato converts strains of independent lineages into distinctly different pathogens.</title>
        <authorList>
            <person name="Skarin H."/>
            <person name="Segerman B."/>
        </authorList>
    </citation>
    <scope>NUCLEOTIDE SEQUENCE [LARGE SCALE GENOMIC DNA]</scope>
    <source>
        <strain evidence="5 6">DC5</strain>
    </source>
</reference>
<dbReference type="Proteomes" id="UP000030014">
    <property type="component" value="Unassembled WGS sequence"/>
</dbReference>
<dbReference type="Pfam" id="PF00015">
    <property type="entry name" value="MCPsignal"/>
    <property type="match status" value="1"/>
</dbReference>
<dbReference type="GO" id="GO:0007165">
    <property type="term" value="P:signal transduction"/>
    <property type="evidence" value="ECO:0007669"/>
    <property type="project" value="UniProtKB-KW"/>
</dbReference>
<keyword evidence="3" id="KW-1133">Transmembrane helix</keyword>
<keyword evidence="3" id="KW-0472">Membrane</keyword>
<dbReference type="EMBL" id="JDRY01000001">
    <property type="protein sequence ID" value="KGN01960.1"/>
    <property type="molecule type" value="Genomic_DNA"/>
</dbReference>
<dbReference type="Gene3D" id="1.10.287.950">
    <property type="entry name" value="Methyl-accepting chemotaxis protein"/>
    <property type="match status" value="1"/>
</dbReference>
<feature type="transmembrane region" description="Helical" evidence="3">
    <location>
        <begin position="78"/>
        <end position="102"/>
    </location>
</feature>
<evidence type="ECO:0000256" key="1">
    <source>
        <dbReference type="ARBA" id="ARBA00023224"/>
    </source>
</evidence>
<dbReference type="GO" id="GO:0016020">
    <property type="term" value="C:membrane"/>
    <property type="evidence" value="ECO:0007669"/>
    <property type="project" value="InterPro"/>
</dbReference>
<dbReference type="SMART" id="SM00283">
    <property type="entry name" value="MA"/>
    <property type="match status" value="1"/>
</dbReference>
<feature type="transmembrane region" description="Helical" evidence="3">
    <location>
        <begin position="12"/>
        <end position="33"/>
    </location>
</feature>
<sequence length="507" mass="57525">MKKMIEEYKEKTFLVATKSYISSIIFALITLLVVKVVDIFPAMTWKHICSFDVVLCIEFCIFLYMFRNYKKYNNFLILNYKSIVLTFLIITYVNYIFFNIVIPTNEFWITSSYFLAITFLFLDKQMSVLSIILNIISQIVVFSIRKDLLASSNSEMFIRILGYILNTVAIYNLANVGIKLLSNVDEKETVLNDNNNKLMLIFSKIKEYMKFLTVSSEELREVGETSTSSLQQISTTCNTIDNKADLLIEESSKNEYIFKDITMNANKISNKIDSTKKSFADLTNISTNNADELNNILSIFNNTKKSIGKTLNATNVLHNKSVEIDEILNLTYAISQQINLLSLNASIEAARAGEAGRGFAVVAEEIRKLAEETDTALKNISQITNEYKNSVKEVETLMNSNNDDIKNSNEILKNIVADIKNSILKLNSNNDDIEQIHKFMNEFNTEIISLADFNENVANEINSVLTGFKTIKNAIDENTAISEELNTKASELTTIGDNMQDLVNENI</sequence>
<dbReference type="AlphaFoldDB" id="A0A0A0IKF6"/>
<feature type="transmembrane region" description="Helical" evidence="3">
    <location>
        <begin position="156"/>
        <end position="174"/>
    </location>
</feature>
<feature type="domain" description="Methyl-accepting transducer" evidence="4">
    <location>
        <begin position="222"/>
        <end position="493"/>
    </location>
</feature>